<evidence type="ECO:0000256" key="3">
    <source>
        <dbReference type="ARBA" id="ARBA00023002"/>
    </source>
</evidence>
<reference evidence="6" key="1">
    <citation type="submission" date="2012-06" db="EMBL/GenBank/DDBJ databases">
        <title>The genome sequence of Coniosporium apollinis CBS 100218.</title>
        <authorList>
            <consortium name="The Broad Institute Genome Sequencing Platform"/>
            <person name="Cuomo C."/>
            <person name="Gorbushina A."/>
            <person name="Noack S."/>
            <person name="Walker B."/>
            <person name="Young S.K."/>
            <person name="Zeng Q."/>
            <person name="Gargeya S."/>
            <person name="Fitzgerald M."/>
            <person name="Haas B."/>
            <person name="Abouelleil A."/>
            <person name="Alvarado L."/>
            <person name="Arachchi H.M."/>
            <person name="Berlin A.M."/>
            <person name="Chapman S.B."/>
            <person name="Goldberg J."/>
            <person name="Griggs A."/>
            <person name="Gujja S."/>
            <person name="Hansen M."/>
            <person name="Howarth C."/>
            <person name="Imamovic A."/>
            <person name="Larimer J."/>
            <person name="McCowan C."/>
            <person name="Montmayeur A."/>
            <person name="Murphy C."/>
            <person name="Neiman D."/>
            <person name="Pearson M."/>
            <person name="Priest M."/>
            <person name="Roberts A."/>
            <person name="Saif S."/>
            <person name="Shea T."/>
            <person name="Sisk P."/>
            <person name="Sykes S."/>
            <person name="Wortman J."/>
            <person name="Nusbaum C."/>
            <person name="Birren B."/>
        </authorList>
    </citation>
    <scope>NUCLEOTIDE SEQUENCE [LARGE SCALE GENOMIC DNA]</scope>
    <source>
        <strain evidence="6">CBS 100218</strain>
    </source>
</reference>
<dbReference type="InterPro" id="IPR011032">
    <property type="entry name" value="GroES-like_sf"/>
</dbReference>
<dbReference type="RefSeq" id="XP_007779828.1">
    <property type="nucleotide sequence ID" value="XM_007781638.1"/>
</dbReference>
<evidence type="ECO:0000313" key="5">
    <source>
        <dbReference type="EMBL" id="EON64511.1"/>
    </source>
</evidence>
<dbReference type="AlphaFoldDB" id="R7YS79"/>
<keyword evidence="6" id="KW-1185">Reference proteome</keyword>
<sequence>MGNNKAAWITAPKAKPLKVDTGPDAKPGPDEILVKNAAVAVNPVDWKIQDTGFYIKNYPNILGTDVAGEVLEVGSNVTRIKKGDRVIGHCYGLGTGKPEHAGFQLQSVCPEILASPIPDSLPYEHAVVLPLAVSTAAAGLYQKAHLGLPYPTKDAKPSGKTLLVWGGSSSVGSTATQLAVASGVDVVSVASKRNIEYVKGLGAKEVFDYNNENCVDEIVGALKKGEFAGVYDAIALPDAFKKWGQVVKKMGGGKAATVLPPPGDLDESIQAAGVWAIAISTDEKEVGDAVWRKYVPDALTEGRLKALPEPLVVGHGLEKVQEGLDRQKQGVSAKKVVITL</sequence>
<dbReference type="InterPro" id="IPR036291">
    <property type="entry name" value="NAD(P)-bd_dom_sf"/>
</dbReference>
<evidence type="ECO:0000313" key="6">
    <source>
        <dbReference type="Proteomes" id="UP000016924"/>
    </source>
</evidence>
<dbReference type="HOGENOM" id="CLU_026673_16_5_1"/>
<dbReference type="GO" id="GO:0016651">
    <property type="term" value="F:oxidoreductase activity, acting on NAD(P)H"/>
    <property type="evidence" value="ECO:0007669"/>
    <property type="project" value="InterPro"/>
</dbReference>
<dbReference type="Gene3D" id="3.40.50.720">
    <property type="entry name" value="NAD(P)-binding Rossmann-like Domain"/>
    <property type="match status" value="1"/>
</dbReference>
<dbReference type="eggNOG" id="KOG1198">
    <property type="taxonomic scope" value="Eukaryota"/>
</dbReference>
<dbReference type="OrthoDB" id="48317at2759"/>
<dbReference type="Gene3D" id="3.90.180.10">
    <property type="entry name" value="Medium-chain alcohol dehydrogenases, catalytic domain"/>
    <property type="match status" value="1"/>
</dbReference>
<comment type="subunit">
    <text evidence="2">Monomer.</text>
</comment>
<name>R7YS79_CONA1</name>
<gene>
    <name evidence="5" type="ORF">W97_03744</name>
</gene>
<proteinExistence type="inferred from homology"/>
<dbReference type="GeneID" id="19901055"/>
<dbReference type="CDD" id="cd08249">
    <property type="entry name" value="enoyl_reductase_like"/>
    <property type="match status" value="1"/>
</dbReference>
<dbReference type="SUPFAM" id="SSF50129">
    <property type="entry name" value="GroES-like"/>
    <property type="match status" value="1"/>
</dbReference>
<dbReference type="Proteomes" id="UP000016924">
    <property type="component" value="Unassembled WGS sequence"/>
</dbReference>
<evidence type="ECO:0000256" key="2">
    <source>
        <dbReference type="ARBA" id="ARBA00011245"/>
    </source>
</evidence>
<dbReference type="InterPro" id="IPR020843">
    <property type="entry name" value="ER"/>
</dbReference>
<dbReference type="Pfam" id="PF08240">
    <property type="entry name" value="ADH_N"/>
    <property type="match status" value="1"/>
</dbReference>
<dbReference type="OMA" id="WAPIYKK"/>
<dbReference type="Pfam" id="PF00107">
    <property type="entry name" value="ADH_zinc_N"/>
    <property type="match status" value="1"/>
</dbReference>
<evidence type="ECO:0000256" key="1">
    <source>
        <dbReference type="ARBA" id="ARBA00008072"/>
    </source>
</evidence>
<evidence type="ECO:0000259" key="4">
    <source>
        <dbReference type="SMART" id="SM00829"/>
    </source>
</evidence>
<dbReference type="InterPro" id="IPR047122">
    <property type="entry name" value="Trans-enoyl_RdTase-like"/>
</dbReference>
<dbReference type="EMBL" id="JH767568">
    <property type="protein sequence ID" value="EON64511.1"/>
    <property type="molecule type" value="Genomic_DNA"/>
</dbReference>
<organism evidence="5 6">
    <name type="scientific">Coniosporium apollinis (strain CBS 100218)</name>
    <name type="common">Rock-inhabiting black yeast</name>
    <dbReference type="NCBI Taxonomy" id="1168221"/>
    <lineage>
        <taxon>Eukaryota</taxon>
        <taxon>Fungi</taxon>
        <taxon>Dikarya</taxon>
        <taxon>Ascomycota</taxon>
        <taxon>Pezizomycotina</taxon>
        <taxon>Dothideomycetes</taxon>
        <taxon>Dothideomycetes incertae sedis</taxon>
        <taxon>Coniosporium</taxon>
    </lineage>
</organism>
<feature type="domain" description="Enoyl reductase (ER)" evidence="4">
    <location>
        <begin position="13"/>
        <end position="338"/>
    </location>
</feature>
<dbReference type="SUPFAM" id="SSF51735">
    <property type="entry name" value="NAD(P)-binding Rossmann-fold domains"/>
    <property type="match status" value="1"/>
</dbReference>
<keyword evidence="3" id="KW-0560">Oxidoreductase</keyword>
<accession>R7YS79</accession>
<protein>
    <recommendedName>
        <fullName evidence="4">Enoyl reductase (ER) domain-containing protein</fullName>
    </recommendedName>
</protein>
<dbReference type="InterPro" id="IPR013149">
    <property type="entry name" value="ADH-like_C"/>
</dbReference>
<dbReference type="SMART" id="SM00829">
    <property type="entry name" value="PKS_ER"/>
    <property type="match status" value="1"/>
</dbReference>
<comment type="similarity">
    <text evidence="1">Belongs to the zinc-containing alcohol dehydrogenase family.</text>
</comment>
<dbReference type="PANTHER" id="PTHR45348:SF2">
    <property type="entry name" value="ZINC-TYPE ALCOHOL DEHYDROGENASE-LIKE PROTEIN C2E1P3.01"/>
    <property type="match status" value="1"/>
</dbReference>
<dbReference type="STRING" id="1168221.R7YS79"/>
<dbReference type="PANTHER" id="PTHR45348">
    <property type="entry name" value="HYPOTHETICAL OXIDOREDUCTASE (EUROFUNG)"/>
    <property type="match status" value="1"/>
</dbReference>
<dbReference type="InterPro" id="IPR013154">
    <property type="entry name" value="ADH-like_N"/>
</dbReference>